<proteinExistence type="predicted"/>
<evidence type="ECO:0000313" key="5">
    <source>
        <dbReference type="Proteomes" id="UP001497453"/>
    </source>
</evidence>
<feature type="compositionally biased region" description="Low complexity" evidence="3">
    <location>
        <begin position="233"/>
        <end position="247"/>
    </location>
</feature>
<gene>
    <name evidence="4" type="ORF">GFSPODELE1_LOCUS4785</name>
</gene>
<dbReference type="InterPro" id="IPR019140">
    <property type="entry name" value="MCM_complex-bd"/>
</dbReference>
<keyword evidence="2" id="KW-0539">Nucleus</keyword>
<dbReference type="Proteomes" id="UP001497453">
    <property type="component" value="Chromosome 3"/>
</dbReference>
<keyword evidence="5" id="KW-1185">Reference proteome</keyword>
<dbReference type="PANTHER" id="PTHR13489:SF0">
    <property type="entry name" value="MINI-CHROMOSOME MAINTENANCE COMPLEX-BINDING PROTEIN"/>
    <property type="match status" value="1"/>
</dbReference>
<name>A0ABP1D7V4_9APHY</name>
<evidence type="ECO:0000256" key="3">
    <source>
        <dbReference type="SAM" id="MobiDB-lite"/>
    </source>
</evidence>
<evidence type="ECO:0000256" key="2">
    <source>
        <dbReference type="ARBA" id="ARBA00023242"/>
    </source>
</evidence>
<dbReference type="Pfam" id="PF09739">
    <property type="entry name" value="MCM_bind"/>
    <property type="match status" value="2"/>
</dbReference>
<dbReference type="PANTHER" id="PTHR13489">
    <property type="entry name" value="MINI-CHROMOSOME MAINTENANCE COMPLEX-BINDING PROTEIN"/>
    <property type="match status" value="1"/>
</dbReference>
<evidence type="ECO:0000256" key="1">
    <source>
        <dbReference type="ARBA" id="ARBA00004123"/>
    </source>
</evidence>
<evidence type="ECO:0000313" key="4">
    <source>
        <dbReference type="EMBL" id="CAL1703945.1"/>
    </source>
</evidence>
<evidence type="ECO:0008006" key="6">
    <source>
        <dbReference type="Google" id="ProtNLM"/>
    </source>
</evidence>
<sequence>MVSAFRADALRDPTEELKELYTTATSRDDFPAVVAAHFCRVFHSSDAFKEIPPLNVRHPPESYPDRSLVRFRAMVQDTSSSAEMYLEKYQNGTIGGWGIEPQSQEDDARHDSVEYDNLRECTVLWAISVPGESAWSSNELDGSEAGPSTSTIPHQPTCLHKGPLPNTPHIGVKVKIYDGRAAESFKSTDVVTFVGILSSEPRNTEFSDQIEVPTLHVLFISPDDYSSVTRSYPSSNTSDEPSTTTSPDVMQVRDQLLNWIAQEALGGDRDAAEWILLMSIARVQSRNPSLLQPSLTLSHFPSPAVPAIASPSEASNQSLPPVYHPALFHVLCEILPLTETLPLSLPYLNTVPFVPESKDEDLYAGALQLPKGSVLLVTEGGVSEGKLQERGLMNVHALQEVLSSQSLAYSFPFSQFSFPTDISCIVLSEGRKSAFFKTDLVIPFKPESLTAMDITNLYKSAEDMKLPSTDRLDAFRDLVVAAQRGKVHVSEATSEYIQQDFVIERQQNKAVTSEDLIRRMTVAKLYTLSMHRPELTIDIWEQAKAFDERRLARLT</sequence>
<dbReference type="EMBL" id="OZ037946">
    <property type="protein sequence ID" value="CAL1703945.1"/>
    <property type="molecule type" value="Genomic_DNA"/>
</dbReference>
<organism evidence="4 5">
    <name type="scientific">Somion occarium</name>
    <dbReference type="NCBI Taxonomy" id="3059160"/>
    <lineage>
        <taxon>Eukaryota</taxon>
        <taxon>Fungi</taxon>
        <taxon>Dikarya</taxon>
        <taxon>Basidiomycota</taxon>
        <taxon>Agaricomycotina</taxon>
        <taxon>Agaricomycetes</taxon>
        <taxon>Polyporales</taxon>
        <taxon>Cerrenaceae</taxon>
        <taxon>Somion</taxon>
    </lineage>
</organism>
<protein>
    <recommendedName>
        <fullName evidence="6">Mini-chromosome maintenance complex-binding protein</fullName>
    </recommendedName>
</protein>
<reference evidence="5" key="1">
    <citation type="submission" date="2024-04" db="EMBL/GenBank/DDBJ databases">
        <authorList>
            <person name="Shaw F."/>
            <person name="Minotto A."/>
        </authorList>
    </citation>
    <scope>NUCLEOTIDE SEQUENCE [LARGE SCALE GENOMIC DNA]</scope>
</reference>
<accession>A0ABP1D7V4</accession>
<feature type="region of interest" description="Disordered" evidence="3">
    <location>
        <begin position="136"/>
        <end position="155"/>
    </location>
</feature>
<comment type="subcellular location">
    <subcellularLocation>
        <location evidence="1">Nucleus</location>
    </subcellularLocation>
</comment>
<feature type="compositionally biased region" description="Polar residues" evidence="3">
    <location>
        <begin position="136"/>
        <end position="154"/>
    </location>
</feature>
<feature type="region of interest" description="Disordered" evidence="3">
    <location>
        <begin position="229"/>
        <end position="248"/>
    </location>
</feature>